<proteinExistence type="predicted"/>
<keyword evidence="4" id="KW-1185">Reference proteome</keyword>
<dbReference type="PROSITE" id="PS51257">
    <property type="entry name" value="PROKAR_LIPOPROTEIN"/>
    <property type="match status" value="1"/>
</dbReference>
<keyword evidence="1" id="KW-0472">Membrane</keyword>
<feature type="transmembrane region" description="Helical" evidence="1">
    <location>
        <begin position="58"/>
        <end position="86"/>
    </location>
</feature>
<accession>A0ABW9RQD1</accession>
<dbReference type="Proteomes" id="UP000798808">
    <property type="component" value="Unassembled WGS sequence"/>
</dbReference>
<dbReference type="RefSeq" id="WP_155172995.1">
    <property type="nucleotide sequence ID" value="NZ_BAAAFL010000010.1"/>
</dbReference>
<name>A0ABW9RQD1_9BACT</name>
<feature type="domain" description="DUF6787" evidence="2">
    <location>
        <begin position="23"/>
        <end position="98"/>
    </location>
</feature>
<keyword evidence="1" id="KW-0812">Transmembrane</keyword>
<organism evidence="3 4">
    <name type="scientific">Fulvivirga kasyanovii</name>
    <dbReference type="NCBI Taxonomy" id="396812"/>
    <lineage>
        <taxon>Bacteria</taxon>
        <taxon>Pseudomonadati</taxon>
        <taxon>Bacteroidota</taxon>
        <taxon>Cytophagia</taxon>
        <taxon>Cytophagales</taxon>
        <taxon>Fulvivirgaceae</taxon>
        <taxon>Fulvivirga</taxon>
    </lineage>
</organism>
<dbReference type="Pfam" id="PF20584">
    <property type="entry name" value="DUF6787"/>
    <property type="match status" value="1"/>
</dbReference>
<keyword evidence="1" id="KW-1133">Transmembrane helix</keyword>
<protein>
    <submittedName>
        <fullName evidence="3">Prolipoprotein diacylglyceryl transferase</fullName>
    </submittedName>
</protein>
<comment type="caution">
    <text evidence="3">The sequence shown here is derived from an EMBL/GenBank/DDBJ whole genome shotgun (WGS) entry which is preliminary data.</text>
</comment>
<dbReference type="InterPro" id="IPR046714">
    <property type="entry name" value="DUF6787"/>
</dbReference>
<evidence type="ECO:0000256" key="1">
    <source>
        <dbReference type="SAM" id="Phobius"/>
    </source>
</evidence>
<sequence length="100" mass="12184">MKKPGWLDKLERRWNVTTVQAIVILIVFACTGFTVLFLKEPILSLIADEEDRNWVFTVCYYLLILPIYNIILLIYGFLFGQFNFFWEFEKRMFRRMFGRR</sequence>
<dbReference type="GO" id="GO:0016740">
    <property type="term" value="F:transferase activity"/>
    <property type="evidence" value="ECO:0007669"/>
    <property type="project" value="UniProtKB-KW"/>
</dbReference>
<reference evidence="3 4" key="1">
    <citation type="submission" date="2019-02" db="EMBL/GenBank/DDBJ databases">
        <authorList>
            <person name="Goldberg S.R."/>
            <person name="Haltli B.A."/>
            <person name="Correa H."/>
            <person name="Russell K.G."/>
        </authorList>
    </citation>
    <scope>NUCLEOTIDE SEQUENCE [LARGE SCALE GENOMIC DNA]</scope>
    <source>
        <strain evidence="3 4">JCM 16186</strain>
    </source>
</reference>
<evidence type="ECO:0000259" key="2">
    <source>
        <dbReference type="Pfam" id="PF20584"/>
    </source>
</evidence>
<evidence type="ECO:0000313" key="3">
    <source>
        <dbReference type="EMBL" id="MTI26136.1"/>
    </source>
</evidence>
<gene>
    <name evidence="3" type="ORF">E1163_14360</name>
</gene>
<keyword evidence="3" id="KW-0808">Transferase</keyword>
<feature type="transmembrane region" description="Helical" evidence="1">
    <location>
        <begin position="21"/>
        <end position="38"/>
    </location>
</feature>
<evidence type="ECO:0000313" key="4">
    <source>
        <dbReference type="Proteomes" id="UP000798808"/>
    </source>
</evidence>
<dbReference type="EMBL" id="SMLW01000565">
    <property type="protein sequence ID" value="MTI26136.1"/>
    <property type="molecule type" value="Genomic_DNA"/>
</dbReference>